<evidence type="ECO:0000256" key="1">
    <source>
        <dbReference type="SAM" id="Coils"/>
    </source>
</evidence>
<dbReference type="Proteomes" id="UP000799757">
    <property type="component" value="Unassembled WGS sequence"/>
</dbReference>
<accession>A0A6A6WQU5</accession>
<dbReference type="EMBL" id="MU002522">
    <property type="protein sequence ID" value="KAF2786197.1"/>
    <property type="molecule type" value="Genomic_DNA"/>
</dbReference>
<dbReference type="SUPFAM" id="SSF90257">
    <property type="entry name" value="Myosin rod fragments"/>
    <property type="match status" value="1"/>
</dbReference>
<organism evidence="2 3">
    <name type="scientific">Melanomma pulvis-pyrius CBS 109.77</name>
    <dbReference type="NCBI Taxonomy" id="1314802"/>
    <lineage>
        <taxon>Eukaryota</taxon>
        <taxon>Fungi</taxon>
        <taxon>Dikarya</taxon>
        <taxon>Ascomycota</taxon>
        <taxon>Pezizomycotina</taxon>
        <taxon>Dothideomycetes</taxon>
        <taxon>Pleosporomycetidae</taxon>
        <taxon>Pleosporales</taxon>
        <taxon>Melanommataceae</taxon>
        <taxon>Melanomma</taxon>
    </lineage>
</organism>
<evidence type="ECO:0000313" key="3">
    <source>
        <dbReference type="Proteomes" id="UP000799757"/>
    </source>
</evidence>
<dbReference type="AlphaFoldDB" id="A0A6A6WQU5"/>
<proteinExistence type="predicted"/>
<protein>
    <submittedName>
        <fullName evidence="2">Uncharacterized protein</fullName>
    </submittedName>
</protein>
<sequence length="199" mass="22894">MASPRKSNAERAKLRTRCREALSKHIERQLGFRVDPFKVRLITGPDEPYQWSYLEEQAHLFQKHLSKHTMGAYVELLDGIGKTFEAIAVKLDASFTARIERLEHRCAALEEDRLKLVEESRRWELQATEICRLKESAEHKVVTIKADLESAQAVVQDLRQQLETSSSIVEESRKQRAGSVRDIDDVLRVLKSVRIGLCQ</sequence>
<gene>
    <name evidence="2" type="ORF">K505DRAFT_354607</name>
</gene>
<evidence type="ECO:0000313" key="2">
    <source>
        <dbReference type="EMBL" id="KAF2786197.1"/>
    </source>
</evidence>
<keyword evidence="3" id="KW-1185">Reference proteome</keyword>
<feature type="coiled-coil region" evidence="1">
    <location>
        <begin position="92"/>
        <end position="175"/>
    </location>
</feature>
<reference evidence="2" key="1">
    <citation type="journal article" date="2020" name="Stud. Mycol.">
        <title>101 Dothideomycetes genomes: a test case for predicting lifestyles and emergence of pathogens.</title>
        <authorList>
            <person name="Haridas S."/>
            <person name="Albert R."/>
            <person name="Binder M."/>
            <person name="Bloem J."/>
            <person name="Labutti K."/>
            <person name="Salamov A."/>
            <person name="Andreopoulos B."/>
            <person name="Baker S."/>
            <person name="Barry K."/>
            <person name="Bills G."/>
            <person name="Bluhm B."/>
            <person name="Cannon C."/>
            <person name="Castanera R."/>
            <person name="Culley D."/>
            <person name="Daum C."/>
            <person name="Ezra D."/>
            <person name="Gonzalez J."/>
            <person name="Henrissat B."/>
            <person name="Kuo A."/>
            <person name="Liang C."/>
            <person name="Lipzen A."/>
            <person name="Lutzoni F."/>
            <person name="Magnuson J."/>
            <person name="Mondo S."/>
            <person name="Nolan M."/>
            <person name="Ohm R."/>
            <person name="Pangilinan J."/>
            <person name="Park H.-J."/>
            <person name="Ramirez L."/>
            <person name="Alfaro M."/>
            <person name="Sun H."/>
            <person name="Tritt A."/>
            <person name="Yoshinaga Y."/>
            <person name="Zwiers L.-H."/>
            <person name="Turgeon B."/>
            <person name="Goodwin S."/>
            <person name="Spatafora J."/>
            <person name="Crous P."/>
            <person name="Grigoriev I."/>
        </authorList>
    </citation>
    <scope>NUCLEOTIDE SEQUENCE</scope>
    <source>
        <strain evidence="2">CBS 109.77</strain>
    </source>
</reference>
<dbReference type="OrthoDB" id="5428321at2759"/>
<keyword evidence="1" id="KW-0175">Coiled coil</keyword>
<name>A0A6A6WQU5_9PLEO</name>